<keyword evidence="1" id="KW-0479">Metal-binding</keyword>
<dbReference type="GO" id="GO:0046872">
    <property type="term" value="F:metal ion binding"/>
    <property type="evidence" value="ECO:0007669"/>
    <property type="project" value="UniProtKB-KW"/>
</dbReference>
<dbReference type="InterPro" id="IPR017969">
    <property type="entry name" value="Heavy-metal-associated_CS"/>
</dbReference>
<comment type="caution">
    <text evidence="3">The sequence shown here is derived from an EMBL/GenBank/DDBJ whole genome shotgun (WGS) entry which is preliminary data.</text>
</comment>
<evidence type="ECO:0000313" key="3">
    <source>
        <dbReference type="EMBL" id="TFD79190.1"/>
    </source>
</evidence>
<dbReference type="Gene3D" id="3.30.70.100">
    <property type="match status" value="1"/>
</dbReference>
<sequence>MSTLNHKDLGLTDASCSCESHAHKSERIAESSGLTTTFQVSGMTCAHCVKSVTAEVGQVVGAETVDVQLVPGGVSLVSVSSAGPLDPAAVAAAIDEAGYVLVTATP</sequence>
<dbReference type="CDD" id="cd00371">
    <property type="entry name" value="HMA"/>
    <property type="match status" value="1"/>
</dbReference>
<keyword evidence="4" id="KW-1185">Reference proteome</keyword>
<feature type="domain" description="HMA" evidence="2">
    <location>
        <begin position="34"/>
        <end position="102"/>
    </location>
</feature>
<dbReference type="AlphaFoldDB" id="A0A4R9BCG4"/>
<dbReference type="Proteomes" id="UP000298313">
    <property type="component" value="Unassembled WGS sequence"/>
</dbReference>
<reference evidence="3 4" key="1">
    <citation type="submission" date="2019-03" db="EMBL/GenBank/DDBJ databases">
        <title>Genomics of glacier-inhabiting Cryobacterium strains.</title>
        <authorList>
            <person name="Liu Q."/>
            <person name="Xin Y.-H."/>
        </authorList>
    </citation>
    <scope>NUCLEOTIDE SEQUENCE [LARGE SCALE GENOMIC DNA]</scope>
    <source>
        <strain evidence="3 4">Hh4</strain>
    </source>
</reference>
<dbReference type="SUPFAM" id="SSF55008">
    <property type="entry name" value="HMA, heavy metal-associated domain"/>
    <property type="match status" value="1"/>
</dbReference>
<evidence type="ECO:0000256" key="1">
    <source>
        <dbReference type="ARBA" id="ARBA00022723"/>
    </source>
</evidence>
<evidence type="ECO:0000313" key="4">
    <source>
        <dbReference type="Proteomes" id="UP000298313"/>
    </source>
</evidence>
<organism evidence="3 4">
    <name type="scientific">Cryobacterium fucosi</name>
    <dbReference type="NCBI Taxonomy" id="1259157"/>
    <lineage>
        <taxon>Bacteria</taxon>
        <taxon>Bacillati</taxon>
        <taxon>Actinomycetota</taxon>
        <taxon>Actinomycetes</taxon>
        <taxon>Micrococcales</taxon>
        <taxon>Microbacteriaceae</taxon>
        <taxon>Cryobacterium</taxon>
    </lineage>
</organism>
<accession>A0A4R9BCG4</accession>
<dbReference type="InterPro" id="IPR036163">
    <property type="entry name" value="HMA_dom_sf"/>
</dbReference>
<dbReference type="Pfam" id="PF00403">
    <property type="entry name" value="HMA"/>
    <property type="match status" value="1"/>
</dbReference>
<dbReference type="PROSITE" id="PS50846">
    <property type="entry name" value="HMA_2"/>
    <property type="match status" value="1"/>
</dbReference>
<proteinExistence type="predicted"/>
<gene>
    <name evidence="3" type="ORF">E3T48_06345</name>
</gene>
<protein>
    <submittedName>
        <fullName evidence="3">Copper chaperone</fullName>
    </submittedName>
</protein>
<dbReference type="EMBL" id="SOHH01000056">
    <property type="protein sequence ID" value="TFD79190.1"/>
    <property type="molecule type" value="Genomic_DNA"/>
</dbReference>
<dbReference type="PROSITE" id="PS01047">
    <property type="entry name" value="HMA_1"/>
    <property type="match status" value="1"/>
</dbReference>
<evidence type="ECO:0000259" key="2">
    <source>
        <dbReference type="PROSITE" id="PS50846"/>
    </source>
</evidence>
<name>A0A4R9BCG4_9MICO</name>
<dbReference type="InterPro" id="IPR006121">
    <property type="entry name" value="HMA_dom"/>
</dbReference>
<dbReference type="OrthoDB" id="9813965at2"/>